<dbReference type="InterPro" id="IPR036390">
    <property type="entry name" value="WH_DNA-bd_sf"/>
</dbReference>
<sequence>MSPFDPIALDRDAEVPLGTQLAWVLRARVTTGQLPAGERLPGARELAAHVGVNVNTVRAVFARLEEEGLLQVVHGKGTFVADGPPPETAVAELAAAVTSEARRRGIDPRAIAAALYVEPADDGAAGDAASRRALREQIAALEAQLAALPALPPTGDAAAVPPPRPSGAGRLLTTVELEQQRTVLAEQVAEARAQARAGGAGGATDVAASTAKGSRGAAAARGGRAAQDSPARDSATPLGGGRRGRVTLRWVPGA</sequence>
<dbReference type="SMART" id="SM00345">
    <property type="entry name" value="HTH_GNTR"/>
    <property type="match status" value="1"/>
</dbReference>
<dbReference type="EMBL" id="CP001854">
    <property type="protein sequence ID" value="ADB49140.1"/>
    <property type="molecule type" value="Genomic_DNA"/>
</dbReference>
<dbReference type="SUPFAM" id="SSF46785">
    <property type="entry name" value="Winged helix' DNA-binding domain"/>
    <property type="match status" value="1"/>
</dbReference>
<dbReference type="Gene3D" id="1.10.10.10">
    <property type="entry name" value="Winged helix-like DNA-binding domain superfamily/Winged helix DNA-binding domain"/>
    <property type="match status" value="1"/>
</dbReference>
<gene>
    <name evidence="7" type="ordered locus">Cwoe_0707</name>
</gene>
<protein>
    <submittedName>
        <fullName evidence="7">Transcriptional regulator, GntR family</fullName>
    </submittedName>
</protein>
<dbReference type="Proteomes" id="UP000008229">
    <property type="component" value="Chromosome"/>
</dbReference>
<dbReference type="CDD" id="cd07377">
    <property type="entry name" value="WHTH_GntR"/>
    <property type="match status" value="1"/>
</dbReference>
<evidence type="ECO:0000256" key="2">
    <source>
        <dbReference type="ARBA" id="ARBA00023015"/>
    </source>
</evidence>
<dbReference type="AlphaFoldDB" id="D3F9H3"/>
<dbReference type="PANTHER" id="PTHR46577:SF1">
    <property type="entry name" value="HTH-TYPE TRANSCRIPTIONAL REGULATORY PROTEIN GABR"/>
    <property type="match status" value="1"/>
</dbReference>
<reference evidence="7 8" key="1">
    <citation type="journal article" date="2010" name="Stand. Genomic Sci.">
        <title>Complete genome sequence of Conexibacter woesei type strain (ID131577).</title>
        <authorList>
            <person name="Pukall R."/>
            <person name="Lapidus A."/>
            <person name="Glavina Del Rio T."/>
            <person name="Copeland A."/>
            <person name="Tice H."/>
            <person name="Cheng J.-F."/>
            <person name="Lucas S."/>
            <person name="Chen F."/>
            <person name="Nolan M."/>
            <person name="Bruce D."/>
            <person name="Goodwin L."/>
            <person name="Pitluck S."/>
            <person name="Mavromatis K."/>
            <person name="Ivanova N."/>
            <person name="Ovchinnikova G."/>
            <person name="Pati A."/>
            <person name="Chen A."/>
            <person name="Palaniappan K."/>
            <person name="Land M."/>
            <person name="Hauser L."/>
            <person name="Chang Y.-J."/>
            <person name="Jeffries C.D."/>
            <person name="Chain P."/>
            <person name="Meincke L."/>
            <person name="Sims D."/>
            <person name="Brettin T."/>
            <person name="Detter J.C."/>
            <person name="Rohde M."/>
            <person name="Goeker M."/>
            <person name="Bristow J."/>
            <person name="Eisen J.A."/>
            <person name="Markowitz V."/>
            <person name="Kyrpides N.C."/>
            <person name="Klenk H.-P."/>
            <person name="Hugenholtz P."/>
        </authorList>
    </citation>
    <scope>NUCLEOTIDE SEQUENCE [LARGE SCALE GENOMIC DNA]</scope>
    <source>
        <strain evidence="8">DSM 14684 / CIP 108061 / JCM 11494 / NBRC 100937 / ID131577</strain>
    </source>
</reference>
<reference evidence="8" key="2">
    <citation type="submission" date="2010-01" db="EMBL/GenBank/DDBJ databases">
        <title>The complete genome of Conexibacter woesei DSM 14684.</title>
        <authorList>
            <consortium name="US DOE Joint Genome Institute (JGI-PGF)"/>
            <person name="Lucas S."/>
            <person name="Copeland A."/>
            <person name="Lapidus A."/>
            <person name="Glavina del Rio T."/>
            <person name="Dalin E."/>
            <person name="Tice H."/>
            <person name="Bruce D."/>
            <person name="Goodwin L."/>
            <person name="Pitluck S."/>
            <person name="Kyrpides N."/>
            <person name="Mavromatis K."/>
            <person name="Ivanova N."/>
            <person name="Mikhailova N."/>
            <person name="Chertkov O."/>
            <person name="Brettin T."/>
            <person name="Detter J.C."/>
            <person name="Han C."/>
            <person name="Larimer F."/>
            <person name="Land M."/>
            <person name="Hauser L."/>
            <person name="Markowitz V."/>
            <person name="Cheng J.-F."/>
            <person name="Hugenholtz P."/>
            <person name="Woyke T."/>
            <person name="Wu D."/>
            <person name="Pukall R."/>
            <person name="Steenblock K."/>
            <person name="Schneider S."/>
            <person name="Klenk H.-P."/>
            <person name="Eisen J.A."/>
        </authorList>
    </citation>
    <scope>NUCLEOTIDE SEQUENCE [LARGE SCALE GENOMIC DNA]</scope>
    <source>
        <strain evidence="8">DSM 14684 / CIP 108061 / JCM 11494 / NBRC 100937 / ID131577</strain>
    </source>
</reference>
<dbReference type="GO" id="GO:0003677">
    <property type="term" value="F:DNA binding"/>
    <property type="evidence" value="ECO:0007669"/>
    <property type="project" value="UniProtKB-KW"/>
</dbReference>
<dbReference type="PROSITE" id="PS50949">
    <property type="entry name" value="HTH_GNTR"/>
    <property type="match status" value="1"/>
</dbReference>
<dbReference type="eggNOG" id="COG1725">
    <property type="taxonomic scope" value="Bacteria"/>
</dbReference>
<dbReference type="HOGENOM" id="CLU_1092867_0_0_11"/>
<keyword evidence="3" id="KW-0238">DNA-binding</keyword>
<evidence type="ECO:0000313" key="8">
    <source>
        <dbReference type="Proteomes" id="UP000008229"/>
    </source>
</evidence>
<dbReference type="STRING" id="469383.Cwoe_0707"/>
<keyword evidence="4" id="KW-0804">Transcription</keyword>
<feature type="compositionally biased region" description="Low complexity" evidence="5">
    <location>
        <begin position="195"/>
        <end position="226"/>
    </location>
</feature>
<dbReference type="KEGG" id="cwo:Cwoe_0707"/>
<dbReference type="InterPro" id="IPR036388">
    <property type="entry name" value="WH-like_DNA-bd_sf"/>
</dbReference>
<name>D3F9H3_CONWI</name>
<evidence type="ECO:0000313" key="7">
    <source>
        <dbReference type="EMBL" id="ADB49140.1"/>
    </source>
</evidence>
<proteinExistence type="predicted"/>
<feature type="domain" description="HTH gntR-type" evidence="6">
    <location>
        <begin position="15"/>
        <end position="83"/>
    </location>
</feature>
<keyword evidence="2" id="KW-0805">Transcription regulation</keyword>
<accession>D3F9H3</accession>
<evidence type="ECO:0000256" key="1">
    <source>
        <dbReference type="ARBA" id="ARBA00022898"/>
    </source>
</evidence>
<evidence type="ECO:0000256" key="4">
    <source>
        <dbReference type="ARBA" id="ARBA00023163"/>
    </source>
</evidence>
<dbReference type="PANTHER" id="PTHR46577">
    <property type="entry name" value="HTH-TYPE TRANSCRIPTIONAL REGULATORY PROTEIN GABR"/>
    <property type="match status" value="1"/>
</dbReference>
<evidence type="ECO:0000256" key="5">
    <source>
        <dbReference type="SAM" id="MobiDB-lite"/>
    </source>
</evidence>
<dbReference type="RefSeq" id="WP_012932193.1">
    <property type="nucleotide sequence ID" value="NC_013739.1"/>
</dbReference>
<evidence type="ECO:0000256" key="3">
    <source>
        <dbReference type="ARBA" id="ARBA00023125"/>
    </source>
</evidence>
<dbReference type="InterPro" id="IPR000524">
    <property type="entry name" value="Tscrpt_reg_HTH_GntR"/>
</dbReference>
<dbReference type="InterPro" id="IPR051446">
    <property type="entry name" value="HTH_trans_reg/aminotransferase"/>
</dbReference>
<keyword evidence="8" id="KW-1185">Reference proteome</keyword>
<dbReference type="GO" id="GO:0003700">
    <property type="term" value="F:DNA-binding transcription factor activity"/>
    <property type="evidence" value="ECO:0007669"/>
    <property type="project" value="InterPro"/>
</dbReference>
<dbReference type="Pfam" id="PF00392">
    <property type="entry name" value="GntR"/>
    <property type="match status" value="1"/>
</dbReference>
<evidence type="ECO:0000259" key="6">
    <source>
        <dbReference type="PROSITE" id="PS50949"/>
    </source>
</evidence>
<feature type="region of interest" description="Disordered" evidence="5">
    <location>
        <begin position="195"/>
        <end position="246"/>
    </location>
</feature>
<dbReference type="OrthoDB" id="4307011at2"/>
<keyword evidence="1" id="KW-0663">Pyridoxal phosphate</keyword>
<organism evidence="7 8">
    <name type="scientific">Conexibacter woesei (strain DSM 14684 / CCUG 47730 / CIP 108061 / JCM 11494 / NBRC 100937 / ID131577)</name>
    <dbReference type="NCBI Taxonomy" id="469383"/>
    <lineage>
        <taxon>Bacteria</taxon>
        <taxon>Bacillati</taxon>
        <taxon>Actinomycetota</taxon>
        <taxon>Thermoleophilia</taxon>
        <taxon>Solirubrobacterales</taxon>
        <taxon>Conexibacteraceae</taxon>
        <taxon>Conexibacter</taxon>
    </lineage>
</organism>